<protein>
    <submittedName>
        <fullName evidence="1">Uncharacterized protein</fullName>
    </submittedName>
</protein>
<proteinExistence type="predicted"/>
<dbReference type="AlphaFoldDB" id="A0A1H4RFJ3"/>
<evidence type="ECO:0000313" key="2">
    <source>
        <dbReference type="Proteomes" id="UP000183208"/>
    </source>
</evidence>
<dbReference type="Proteomes" id="UP000183208">
    <property type="component" value="Unassembled WGS sequence"/>
</dbReference>
<gene>
    <name evidence="1" type="ORF">SAMN05444171_1101</name>
</gene>
<organism evidence="1 2">
    <name type="scientific">Bradyrhizobium lablabi</name>
    <dbReference type="NCBI Taxonomy" id="722472"/>
    <lineage>
        <taxon>Bacteria</taxon>
        <taxon>Pseudomonadati</taxon>
        <taxon>Pseudomonadota</taxon>
        <taxon>Alphaproteobacteria</taxon>
        <taxon>Hyphomicrobiales</taxon>
        <taxon>Nitrobacteraceae</taxon>
        <taxon>Bradyrhizobium</taxon>
    </lineage>
</organism>
<accession>A0A1H4RFJ3</accession>
<name>A0A1H4RFJ3_9BRAD</name>
<evidence type="ECO:0000313" key="1">
    <source>
        <dbReference type="EMBL" id="SEC30524.1"/>
    </source>
</evidence>
<dbReference type="EMBL" id="FNTI01000001">
    <property type="protein sequence ID" value="SEC30524.1"/>
    <property type="molecule type" value="Genomic_DNA"/>
</dbReference>
<sequence>MWSTGWVAKLNYCWKTLPAATAIYAALSLADPFRSYAMWQPSHGVRSALYRLVADEANPQEPDAIIFALMSGKCTTFKIAGQSFNCRAVAFFQTEDGRANYTVAIDDPVDDSHTITFSGDNGRRAGELYELPIDRMQLKSKDRPKADGLPVPLIEPSGGICKQNGSFITRQMSTISCSATSSNGSKFELEYQSDGLPMEIKRIKRTRIGPVPVSPFDEK</sequence>
<reference evidence="1 2" key="1">
    <citation type="submission" date="2016-10" db="EMBL/GenBank/DDBJ databases">
        <authorList>
            <person name="de Groot N.N."/>
        </authorList>
    </citation>
    <scope>NUCLEOTIDE SEQUENCE [LARGE SCALE GENOMIC DNA]</scope>
    <source>
        <strain evidence="1 2">GAS522</strain>
    </source>
</reference>